<dbReference type="STRING" id="61595.SAMN05421644_11071"/>
<dbReference type="PANTHER" id="PTHR12049">
    <property type="entry name" value="PROTEIN ARGININE METHYLTRANSFERASE NDUFAF7, MITOCHONDRIAL"/>
    <property type="match status" value="1"/>
</dbReference>
<keyword evidence="1 3" id="KW-0489">Methyltransferase</keyword>
<dbReference type="AlphaFoldDB" id="A0A1H3DYG4"/>
<dbReference type="InterPro" id="IPR029063">
    <property type="entry name" value="SAM-dependent_MTases_sf"/>
</dbReference>
<dbReference type="OrthoDB" id="9794208at2"/>
<keyword evidence="2 3" id="KW-0808">Transferase</keyword>
<gene>
    <name evidence="3" type="ORF">SAMN05421644_11071</name>
</gene>
<evidence type="ECO:0000313" key="3">
    <source>
        <dbReference type="EMBL" id="SDX71471.1"/>
    </source>
</evidence>
<reference evidence="4" key="1">
    <citation type="submission" date="2016-10" db="EMBL/GenBank/DDBJ databases">
        <authorList>
            <person name="Varghese N."/>
            <person name="Submissions S."/>
        </authorList>
    </citation>
    <scope>NUCLEOTIDE SEQUENCE [LARGE SCALE GENOMIC DNA]</scope>
    <source>
        <strain evidence="4">DSM 173</strain>
    </source>
</reference>
<dbReference type="Gene3D" id="3.40.50.12710">
    <property type="match status" value="1"/>
</dbReference>
<protein>
    <submittedName>
        <fullName evidence="3">SAM-dependent methyltransferase, MidA family</fullName>
    </submittedName>
</protein>
<organism evidence="3 4">
    <name type="scientific">Allochromatium warmingii</name>
    <name type="common">Chromatium warmingii</name>
    <dbReference type="NCBI Taxonomy" id="61595"/>
    <lineage>
        <taxon>Bacteria</taxon>
        <taxon>Pseudomonadati</taxon>
        <taxon>Pseudomonadota</taxon>
        <taxon>Gammaproteobacteria</taxon>
        <taxon>Chromatiales</taxon>
        <taxon>Chromatiaceae</taxon>
        <taxon>Allochromatium</taxon>
    </lineage>
</organism>
<evidence type="ECO:0000313" key="4">
    <source>
        <dbReference type="Proteomes" id="UP000198672"/>
    </source>
</evidence>
<accession>A0A1H3DYG4</accession>
<proteinExistence type="predicted"/>
<dbReference type="GO" id="GO:0035243">
    <property type="term" value="F:protein-arginine omega-N symmetric methyltransferase activity"/>
    <property type="evidence" value="ECO:0007669"/>
    <property type="project" value="TreeGrafter"/>
</dbReference>
<dbReference type="RefSeq" id="WP_091332704.1">
    <property type="nucleotide sequence ID" value="NZ_FNOW01000010.1"/>
</dbReference>
<keyword evidence="4" id="KW-1185">Reference proteome</keyword>
<sequence length="387" mass="41821">MNDHSHAINIALTARIQAEIRAQGGALPFDRFMELALYAPGLGYYVAGAPKFGADGDFVTAPELSPLFGRCLAVQCAEVLATLDGGEILEFGAGSGALAVQILLELDARNRLPDRYRILELSPDLQARQRAALQQAAPQLFARCDWLTTLPERFNGVIIANEVLDAMPVQRFRIGSAGEILEIAVTDTAGHLTECAIPPRSLGLHHAVSALHSAGLATAPGYESEINLRLAPWLTAVSNAVERGLVLLIDYGYPRREYYQPERNMGTLRCHYHHQAHSDPYVHLGLQDITAHVDFTAVAEAGSAAGFAVAGFTTQAHYLIGCGIDHLMQTAAATPDAALDLALGAKQLLLPTAMGERFKVLGLNKGIEHDLARAWCGFSMRDLRDRL</sequence>
<evidence type="ECO:0000256" key="1">
    <source>
        <dbReference type="ARBA" id="ARBA00022603"/>
    </source>
</evidence>
<name>A0A1H3DYG4_ALLWA</name>
<dbReference type="InterPro" id="IPR003788">
    <property type="entry name" value="NDUFAF7"/>
</dbReference>
<dbReference type="PANTHER" id="PTHR12049:SF7">
    <property type="entry name" value="PROTEIN ARGININE METHYLTRANSFERASE NDUFAF7, MITOCHONDRIAL"/>
    <property type="match status" value="1"/>
</dbReference>
<dbReference type="InterPro" id="IPR038375">
    <property type="entry name" value="NDUFAF7_sf"/>
</dbReference>
<dbReference type="Proteomes" id="UP000198672">
    <property type="component" value="Unassembled WGS sequence"/>
</dbReference>
<evidence type="ECO:0000256" key="2">
    <source>
        <dbReference type="ARBA" id="ARBA00022679"/>
    </source>
</evidence>
<dbReference type="EMBL" id="FNOW01000010">
    <property type="protein sequence ID" value="SDX71471.1"/>
    <property type="molecule type" value="Genomic_DNA"/>
</dbReference>
<dbReference type="GO" id="GO:0032259">
    <property type="term" value="P:methylation"/>
    <property type="evidence" value="ECO:0007669"/>
    <property type="project" value="UniProtKB-KW"/>
</dbReference>
<dbReference type="Pfam" id="PF02636">
    <property type="entry name" value="Methyltransf_28"/>
    <property type="match status" value="1"/>
</dbReference>
<dbReference type="SUPFAM" id="SSF53335">
    <property type="entry name" value="S-adenosyl-L-methionine-dependent methyltransferases"/>
    <property type="match status" value="1"/>
</dbReference>